<dbReference type="EMBL" id="AP021861">
    <property type="protein sequence ID" value="BBO33659.1"/>
    <property type="molecule type" value="Genomic_DNA"/>
</dbReference>
<sequence length="198" mass="20732">MASPAESPDGEERSQPATGPSEPQILHFGLRQWFYFISGVAILCALLARLETVGALLVLSIVGLVAAHVVGTFLGTRLRDTSAEVARWKARPGSPDVDTPVALRQPVSLSELQLPETTTLAGQGRGVWRTRLAVAIGALVGLVCGAAAIGRFAGPDVTAAGVALGAVSCGVIGAWMALLASNFWAIAREAWRHARRDD</sequence>
<reference evidence="4" key="1">
    <citation type="submission" date="2019-10" db="EMBL/GenBank/DDBJ databases">
        <title>Lacipirellula parvula gen. nov., sp. nov., representing a lineage of planctomycetes widespread in freshwater anoxic habitats, and description of the family Lacipirellulaceae.</title>
        <authorList>
            <person name="Dedysh S.N."/>
            <person name="Kulichevskaya I.S."/>
            <person name="Beletsky A.V."/>
            <person name="Rakitin A.L."/>
            <person name="Mardanov A.V."/>
            <person name="Ivanova A.A."/>
            <person name="Saltykova V.X."/>
            <person name="Rijpstra W.I.C."/>
            <person name="Sinninghe Damste J.S."/>
            <person name="Ravin N.V."/>
        </authorList>
    </citation>
    <scope>NUCLEOTIDE SEQUENCE [LARGE SCALE GENOMIC DNA]</scope>
    <source>
        <strain evidence="4">PX69</strain>
    </source>
</reference>
<protein>
    <recommendedName>
        <fullName evidence="5">Transmembrane protein</fullName>
    </recommendedName>
</protein>
<feature type="transmembrane region" description="Helical" evidence="2">
    <location>
        <begin position="159"/>
        <end position="186"/>
    </location>
</feature>
<feature type="transmembrane region" description="Helical" evidence="2">
    <location>
        <begin position="56"/>
        <end position="74"/>
    </location>
</feature>
<evidence type="ECO:0000256" key="2">
    <source>
        <dbReference type="SAM" id="Phobius"/>
    </source>
</evidence>
<evidence type="ECO:0000313" key="3">
    <source>
        <dbReference type="EMBL" id="BBO33659.1"/>
    </source>
</evidence>
<feature type="transmembrane region" description="Helical" evidence="2">
    <location>
        <begin position="132"/>
        <end position="153"/>
    </location>
</feature>
<dbReference type="Proteomes" id="UP000326837">
    <property type="component" value="Chromosome"/>
</dbReference>
<evidence type="ECO:0000256" key="1">
    <source>
        <dbReference type="SAM" id="MobiDB-lite"/>
    </source>
</evidence>
<evidence type="ECO:0008006" key="5">
    <source>
        <dbReference type="Google" id="ProtNLM"/>
    </source>
</evidence>
<feature type="region of interest" description="Disordered" evidence="1">
    <location>
        <begin position="1"/>
        <end position="21"/>
    </location>
</feature>
<feature type="transmembrane region" description="Helical" evidence="2">
    <location>
        <begin position="33"/>
        <end position="50"/>
    </location>
</feature>
<name>A0A5K7XL33_9BACT</name>
<gene>
    <name evidence="3" type="ORF">PLANPX_3271</name>
</gene>
<proteinExistence type="predicted"/>
<keyword evidence="4" id="KW-1185">Reference proteome</keyword>
<keyword evidence="2" id="KW-0472">Membrane</keyword>
<keyword evidence="2" id="KW-0812">Transmembrane</keyword>
<organism evidence="3 4">
    <name type="scientific">Lacipirellula parvula</name>
    <dbReference type="NCBI Taxonomy" id="2650471"/>
    <lineage>
        <taxon>Bacteria</taxon>
        <taxon>Pseudomonadati</taxon>
        <taxon>Planctomycetota</taxon>
        <taxon>Planctomycetia</taxon>
        <taxon>Pirellulales</taxon>
        <taxon>Lacipirellulaceae</taxon>
        <taxon>Lacipirellula</taxon>
    </lineage>
</organism>
<dbReference type="KEGG" id="lpav:PLANPX_3271"/>
<keyword evidence="2" id="KW-1133">Transmembrane helix</keyword>
<dbReference type="AlphaFoldDB" id="A0A5K7XL33"/>
<dbReference type="RefSeq" id="WP_152099388.1">
    <property type="nucleotide sequence ID" value="NZ_AP021861.1"/>
</dbReference>
<accession>A0A5K7XL33</accession>
<evidence type="ECO:0000313" key="4">
    <source>
        <dbReference type="Proteomes" id="UP000326837"/>
    </source>
</evidence>